<reference evidence="3" key="1">
    <citation type="submission" date="2021-03" db="EMBL/GenBank/DDBJ databases">
        <authorList>
            <person name="Palmer J.M."/>
        </authorList>
    </citation>
    <scope>NUCLEOTIDE SEQUENCE</scope>
    <source>
        <strain evidence="3">ARV_011</strain>
    </source>
</reference>
<dbReference type="PANTHER" id="PTHR28079:SF1">
    <property type="entry name" value="RNA POLYMERASE I-SPECIFIC TRANSCRIPTION INITIATION FACTOR RRN5"/>
    <property type="match status" value="1"/>
</dbReference>
<dbReference type="RefSeq" id="XP_043048232.1">
    <property type="nucleotide sequence ID" value="XM_043192260.1"/>
</dbReference>
<feature type="region of interest" description="Disordered" evidence="1">
    <location>
        <begin position="358"/>
        <end position="407"/>
    </location>
</feature>
<comment type="caution">
    <text evidence="3">The sequence shown here is derived from an EMBL/GenBank/DDBJ whole genome shotgun (WGS) entry which is preliminary data.</text>
</comment>
<dbReference type="GO" id="GO:0001181">
    <property type="term" value="F:RNA polymerase I general transcription initiation factor activity"/>
    <property type="evidence" value="ECO:0007669"/>
    <property type="project" value="TreeGrafter"/>
</dbReference>
<gene>
    <name evidence="3" type="ORF">KQ657_001463</name>
</gene>
<dbReference type="OrthoDB" id="2240312at2759"/>
<evidence type="ECO:0000313" key="3">
    <source>
        <dbReference type="EMBL" id="KAG7192682.1"/>
    </source>
</evidence>
<dbReference type="GeneID" id="66114837"/>
<proteinExistence type="predicted"/>
<dbReference type="GO" id="GO:0042790">
    <property type="term" value="P:nucleolar large rRNA transcription by RNA polymerase I"/>
    <property type="evidence" value="ECO:0007669"/>
    <property type="project" value="InterPro"/>
</dbReference>
<dbReference type="GO" id="GO:0006361">
    <property type="term" value="P:transcription initiation at RNA polymerase I promoter"/>
    <property type="evidence" value="ECO:0007669"/>
    <property type="project" value="TreeGrafter"/>
</dbReference>
<dbReference type="SUPFAM" id="SSF46689">
    <property type="entry name" value="Homeodomain-like"/>
    <property type="match status" value="1"/>
</dbReference>
<sequence length="448" mass="51265">MVYKRKGPGIFWSGEEKELFFRLLARYGMSRLDDIVQGMGGSKGRLEIIQYYTILKKDTAYIRKKLKFKRRRKALIKMEDIPIAYEMSESFIAMEEAQAHLIIAYEATKISDETRRLKLLLPNPNVSIIDEKVCFELSQLYRNNARFDSGRTPKLTTKTLLMLEDLVRCYTTRLLLALATKKVEEACQNNRYFDVEHKTQAPVSRTDVYEAIKQVTGRRYTLDQYFKHLYQLFSDDESALSQEVQSGYNGGLIQPFTYSDKDQQADYDARLRKQREETQSSIHISQILPSNEDSERLQVTENIIVTDMEANKDGINDSFELDQTDLLNSRIHEHALLTYFAGEWGLQLLDEVDQEMELDTETAEDGMSGDDRSYDDKSDDITGNNPDRSESNSGELNGQTTIPIDPALIGEVSDNSVRKPSQSPLEHVLQFLSTLGSELESDTDLSAT</sequence>
<dbReference type="Proteomes" id="UP000790833">
    <property type="component" value="Unassembled WGS sequence"/>
</dbReference>
<dbReference type="AlphaFoldDB" id="A0A9P7V7J8"/>
<feature type="compositionally biased region" description="Acidic residues" evidence="1">
    <location>
        <begin position="358"/>
        <end position="368"/>
    </location>
</feature>
<dbReference type="SMART" id="SM00717">
    <property type="entry name" value="SANT"/>
    <property type="match status" value="1"/>
</dbReference>
<keyword evidence="4" id="KW-1185">Reference proteome</keyword>
<organism evidence="3 4">
    <name type="scientific">Scheffersomyces spartinae</name>
    <dbReference type="NCBI Taxonomy" id="45513"/>
    <lineage>
        <taxon>Eukaryota</taxon>
        <taxon>Fungi</taxon>
        <taxon>Dikarya</taxon>
        <taxon>Ascomycota</taxon>
        <taxon>Saccharomycotina</taxon>
        <taxon>Pichiomycetes</taxon>
        <taxon>Debaryomycetaceae</taxon>
        <taxon>Scheffersomyces</taxon>
    </lineage>
</organism>
<dbReference type="CDD" id="cd00167">
    <property type="entry name" value="SANT"/>
    <property type="match status" value="1"/>
</dbReference>
<name>A0A9P7V7J8_9ASCO</name>
<dbReference type="InterPro" id="IPR039601">
    <property type="entry name" value="Rrn5"/>
</dbReference>
<feature type="compositionally biased region" description="Basic and acidic residues" evidence="1">
    <location>
        <begin position="369"/>
        <end position="380"/>
    </location>
</feature>
<dbReference type="GO" id="GO:0000500">
    <property type="term" value="C:RNA polymerase I upstream activating factor complex"/>
    <property type="evidence" value="ECO:0007669"/>
    <property type="project" value="InterPro"/>
</dbReference>
<evidence type="ECO:0000259" key="2">
    <source>
        <dbReference type="SMART" id="SM00717"/>
    </source>
</evidence>
<accession>A0A9P7V7J8</accession>
<dbReference type="InterPro" id="IPR009057">
    <property type="entry name" value="Homeodomain-like_sf"/>
</dbReference>
<dbReference type="EMBL" id="JAHMUF010000016">
    <property type="protein sequence ID" value="KAG7192682.1"/>
    <property type="molecule type" value="Genomic_DNA"/>
</dbReference>
<feature type="compositionally biased region" description="Polar residues" evidence="1">
    <location>
        <begin position="381"/>
        <end position="402"/>
    </location>
</feature>
<protein>
    <recommendedName>
        <fullName evidence="2">Myb-like domain-containing protein</fullName>
    </recommendedName>
</protein>
<dbReference type="PANTHER" id="PTHR28079">
    <property type="entry name" value="RNA POLYMERASE I-SPECIFIC TRANSCRIPTION INITIATION FACTOR RRN5"/>
    <property type="match status" value="1"/>
</dbReference>
<dbReference type="GO" id="GO:0000182">
    <property type="term" value="F:rDNA binding"/>
    <property type="evidence" value="ECO:0007669"/>
    <property type="project" value="TreeGrafter"/>
</dbReference>
<dbReference type="InterPro" id="IPR001005">
    <property type="entry name" value="SANT/Myb"/>
</dbReference>
<evidence type="ECO:0000313" key="4">
    <source>
        <dbReference type="Proteomes" id="UP000790833"/>
    </source>
</evidence>
<evidence type="ECO:0000256" key="1">
    <source>
        <dbReference type="SAM" id="MobiDB-lite"/>
    </source>
</evidence>
<feature type="domain" description="Myb-like" evidence="2">
    <location>
        <begin position="8"/>
        <end position="58"/>
    </location>
</feature>